<evidence type="ECO:0000313" key="3">
    <source>
        <dbReference type="EMBL" id="XBH01718.1"/>
    </source>
</evidence>
<dbReference type="EMBL" id="CP155447">
    <property type="protein sequence ID" value="XBH01718.1"/>
    <property type="molecule type" value="Genomic_DNA"/>
</dbReference>
<keyword evidence="2" id="KW-1133">Transmembrane helix</keyword>
<feature type="region of interest" description="Disordered" evidence="1">
    <location>
        <begin position="388"/>
        <end position="413"/>
    </location>
</feature>
<proteinExistence type="predicted"/>
<dbReference type="AlphaFoldDB" id="A0AAU7C8L5"/>
<dbReference type="RefSeq" id="WP_406694463.1">
    <property type="nucleotide sequence ID" value="NZ_CP155447.1"/>
</dbReference>
<reference evidence="3" key="1">
    <citation type="submission" date="2024-05" db="EMBL/GenBank/DDBJ databases">
        <title>Planctomycetes of the genus Singulisphaera possess chitinolytic capabilities.</title>
        <authorList>
            <person name="Ivanova A."/>
        </authorList>
    </citation>
    <scope>NUCLEOTIDE SEQUENCE</scope>
    <source>
        <strain evidence="3">Ch08T</strain>
    </source>
</reference>
<keyword evidence="2" id="KW-0812">Transmembrane</keyword>
<organism evidence="3">
    <name type="scientific">Singulisphaera sp. Ch08</name>
    <dbReference type="NCBI Taxonomy" id="3120278"/>
    <lineage>
        <taxon>Bacteria</taxon>
        <taxon>Pseudomonadati</taxon>
        <taxon>Planctomycetota</taxon>
        <taxon>Planctomycetia</taxon>
        <taxon>Isosphaerales</taxon>
        <taxon>Isosphaeraceae</taxon>
        <taxon>Singulisphaera</taxon>
    </lineage>
</organism>
<name>A0AAU7C8L5_9BACT</name>
<protein>
    <recommendedName>
        <fullName evidence="4">Tetratricopeptide repeat protein</fullName>
    </recommendedName>
</protein>
<evidence type="ECO:0000256" key="2">
    <source>
        <dbReference type="SAM" id="Phobius"/>
    </source>
</evidence>
<feature type="transmembrane region" description="Helical" evidence="2">
    <location>
        <begin position="493"/>
        <end position="510"/>
    </location>
</feature>
<sequence length="519" mass="58111">MRAWFRRFLLTGFAALLGYAAGWVGGAIGYLIPNQEKFAFLAERTPLPHHVPEHPGGLSFRFAMVQDVIHERFAKHGLAHYRERERLDRLKWAALAQEDPARFALADDLGAGLERLGRSAEAVSILQEKLEDQRKIGVAGRELYTSYANLGTFMIHGSFKQAIAGDQAAKEQFREGLEFVRKSVEVNPAAHFGRERWQAVIAEYLLAAMDDQGLLKTHDCLGNRLDLGIEEILNREADWVGTGYGRPNDAAFGKEATVSEVPEFFRPGLPLDDPVRWPKLKTIRRHITKVGAEEGWDAVPVPSHRAPVAFDEPALGIIGMWRQGGGASPYFALALGETMLRVGQRYIAWAAYERAERLAARFWPDPALQQFLRDHCRKRQAQIEMTLSHQPSTPTSAGSRAWQQVSPPRAGDTTANLRSRFEAELNFGEDYQRRYQQYEESKLAAGASLFDEHFFDDFQPGRGSIASPVGPEEWFVGVPSTKMEAYAVQRRQSWGVLGAGLAAMGTALILRRKSAPRRD</sequence>
<gene>
    <name evidence="3" type="ORF">V5E97_25650</name>
</gene>
<keyword evidence="2" id="KW-0472">Membrane</keyword>
<evidence type="ECO:0000256" key="1">
    <source>
        <dbReference type="SAM" id="MobiDB-lite"/>
    </source>
</evidence>
<feature type="compositionally biased region" description="Polar residues" evidence="1">
    <location>
        <begin position="388"/>
        <end position="406"/>
    </location>
</feature>
<accession>A0AAU7C8L5</accession>
<evidence type="ECO:0008006" key="4">
    <source>
        <dbReference type="Google" id="ProtNLM"/>
    </source>
</evidence>